<dbReference type="RefSeq" id="WP_163234134.1">
    <property type="nucleotide sequence ID" value="NZ_CP048617.1"/>
</dbReference>
<evidence type="ECO:0000313" key="1">
    <source>
        <dbReference type="EMBL" id="QIB25921.1"/>
    </source>
</evidence>
<name>A0A6P1Y9U0_9FIRM</name>
<sequence>MRRFIFIILVLCIIFAIWVAINHFNPSLDITAEYSNGKIITHVTTKGIQNITSTEFRYRVYFLDQYINVEPRVRTYSFSNYKKTHIYEIREDLFQGKKDYLEVEVEITYDDGNQKITKKTGIKGIKGKIYNDFVIVPEIKKDKVYYRTDGLTAIIDRESYDDEIIFYSDPNSEYPNISVGFHKDYALYSLSSFEVISKNEALKENYEGFSVVDFTREPGVDESYIVIEYGMIELYWDGLYPYDLEGNKVFYEGKQGDTCINLVVNNKITEVSKASHEKYEQMLSKMPNIAFIITKK</sequence>
<organism evidence="1 2">
    <name type="scientific">Caloranaerobacter azorensis</name>
    <dbReference type="NCBI Taxonomy" id="116090"/>
    <lineage>
        <taxon>Bacteria</taxon>
        <taxon>Bacillati</taxon>
        <taxon>Bacillota</taxon>
        <taxon>Tissierellia</taxon>
        <taxon>Tissierellales</taxon>
        <taxon>Thermohalobacteraceae</taxon>
        <taxon>Caloranaerobacter</taxon>
    </lineage>
</organism>
<dbReference type="EMBL" id="CP048617">
    <property type="protein sequence ID" value="QIB25921.1"/>
    <property type="molecule type" value="Genomic_DNA"/>
</dbReference>
<gene>
    <name evidence="1" type="ORF">G3A45_00460</name>
</gene>
<reference evidence="1 2" key="1">
    <citation type="submission" date="2020-02" db="EMBL/GenBank/DDBJ databases">
        <title>Thermophilic hydrogen producing bacteria, Caloranaerobacter azorensis.</title>
        <authorList>
            <person name="Baek K."/>
        </authorList>
    </citation>
    <scope>NUCLEOTIDE SEQUENCE [LARGE SCALE GENOMIC DNA]</scope>
    <source>
        <strain evidence="1 2">T3-1</strain>
    </source>
</reference>
<dbReference type="KEGG" id="cazo:G3A45_00460"/>
<dbReference type="Proteomes" id="UP000464452">
    <property type="component" value="Chromosome"/>
</dbReference>
<accession>A0A6P1Y9U0</accession>
<evidence type="ECO:0000313" key="2">
    <source>
        <dbReference type="Proteomes" id="UP000464452"/>
    </source>
</evidence>
<dbReference type="AlphaFoldDB" id="A0A6P1Y9U0"/>
<protein>
    <submittedName>
        <fullName evidence="1">Uncharacterized protein</fullName>
    </submittedName>
</protein>
<proteinExistence type="predicted"/>